<protein>
    <submittedName>
        <fullName evidence="5">UDP-3-O-(3-hydroxymyristoyl) glucosamine N-acyltransferase</fullName>
    </submittedName>
</protein>
<dbReference type="GO" id="GO:0016746">
    <property type="term" value="F:acyltransferase activity"/>
    <property type="evidence" value="ECO:0007669"/>
    <property type="project" value="UniProtKB-KW"/>
</dbReference>
<name>A0AAP8ZTC2_BACFG</name>
<evidence type="ECO:0000256" key="4">
    <source>
        <dbReference type="ARBA" id="ARBA00023315"/>
    </source>
</evidence>
<dbReference type="EMBL" id="CP036553">
    <property type="protein sequence ID" value="QCQ34685.1"/>
    <property type="molecule type" value="Genomic_DNA"/>
</dbReference>
<evidence type="ECO:0000313" key="6">
    <source>
        <dbReference type="Proteomes" id="UP000028294"/>
    </source>
</evidence>
<dbReference type="PANTHER" id="PTHR43300">
    <property type="entry name" value="ACETYLTRANSFERASE"/>
    <property type="match status" value="1"/>
</dbReference>
<sequence length="304" mass="33297">MDGSLSLSASLIKIKLSDICAILGCEYMGEDFLVDGFNLSNRKIESQCVISYCESIKYLKYACQNSKIKALIISPELYHSLSQDDKKRFSIILSQHPEQTFYKLFIQLVSTGIYPKYDWKTETEDVIIESGAVIESGVVFGKNVVIGHNSIIKSGSIIGNNVTIGCCSVIGGDGFQLIKEVDRNICIPHVGRVFISDNVSIGDNTTVSKSLFEGFTWIGKSTKIDNHVHIAHNCIIADNCVLTANCVLFGSCELKQNVWIAPHSTIMNRVVVGENSFIGAASFVVKNVKPGSKMFGVPAQNINI</sequence>
<evidence type="ECO:0000256" key="1">
    <source>
        <dbReference type="ARBA" id="ARBA00007274"/>
    </source>
</evidence>
<dbReference type="InterPro" id="IPR001451">
    <property type="entry name" value="Hexapep"/>
</dbReference>
<gene>
    <name evidence="5" type="ORF">IA74_000390</name>
</gene>
<dbReference type="InterPro" id="IPR018357">
    <property type="entry name" value="Hexapep_transf_CS"/>
</dbReference>
<dbReference type="Pfam" id="PF00132">
    <property type="entry name" value="Hexapep"/>
    <property type="match status" value="2"/>
</dbReference>
<keyword evidence="4" id="KW-0012">Acyltransferase</keyword>
<proteinExistence type="inferred from homology"/>
<evidence type="ECO:0000313" key="5">
    <source>
        <dbReference type="EMBL" id="QCQ34685.1"/>
    </source>
</evidence>
<dbReference type="SUPFAM" id="SSF51161">
    <property type="entry name" value="Trimeric LpxA-like enzymes"/>
    <property type="match status" value="1"/>
</dbReference>
<dbReference type="Proteomes" id="UP000028294">
    <property type="component" value="Chromosome"/>
</dbReference>
<accession>A0AAP8ZTC2</accession>
<keyword evidence="3" id="KW-0677">Repeat</keyword>
<dbReference type="RefSeq" id="WP_137568973.1">
    <property type="nucleotide sequence ID" value="NZ_CP036553.1"/>
</dbReference>
<dbReference type="InterPro" id="IPR011004">
    <property type="entry name" value="Trimer_LpxA-like_sf"/>
</dbReference>
<dbReference type="InterPro" id="IPR050179">
    <property type="entry name" value="Trans_hexapeptide_repeat"/>
</dbReference>
<organism evidence="5 6">
    <name type="scientific">Bacteroides fragilis</name>
    <dbReference type="NCBI Taxonomy" id="817"/>
    <lineage>
        <taxon>Bacteria</taxon>
        <taxon>Pseudomonadati</taxon>
        <taxon>Bacteroidota</taxon>
        <taxon>Bacteroidia</taxon>
        <taxon>Bacteroidales</taxon>
        <taxon>Bacteroidaceae</taxon>
        <taxon>Bacteroides</taxon>
    </lineage>
</organism>
<dbReference type="AlphaFoldDB" id="A0AAP8ZTC2"/>
<keyword evidence="2" id="KW-0808">Transferase</keyword>
<evidence type="ECO:0000256" key="3">
    <source>
        <dbReference type="ARBA" id="ARBA00022737"/>
    </source>
</evidence>
<evidence type="ECO:0000256" key="2">
    <source>
        <dbReference type="ARBA" id="ARBA00022679"/>
    </source>
</evidence>
<dbReference type="Gene3D" id="2.160.10.10">
    <property type="entry name" value="Hexapeptide repeat proteins"/>
    <property type="match status" value="1"/>
</dbReference>
<reference evidence="5 6" key="1">
    <citation type="submission" date="2019-03" db="EMBL/GenBank/DDBJ databases">
        <title>Complete genome assembly of MDR B. fragilis.</title>
        <authorList>
            <person name="Sydenham T.V."/>
            <person name="Hasman H."/>
            <person name="Justesen U.S."/>
        </authorList>
    </citation>
    <scope>NUCLEOTIDE SEQUENCE [LARGE SCALE GENOMIC DNA]</scope>
    <source>
        <strain evidence="5 6">DCMOUH0067B</strain>
    </source>
</reference>
<dbReference type="PANTHER" id="PTHR43300:SF4">
    <property type="entry name" value="ACYL-[ACYL-CARRIER-PROTEIN]--UDP-N-ACETYLGLUCOSAMINE O-ACYLTRANSFERASE"/>
    <property type="match status" value="1"/>
</dbReference>
<comment type="similarity">
    <text evidence="1">Belongs to the transferase hexapeptide repeat family.</text>
</comment>
<dbReference type="PROSITE" id="PS00101">
    <property type="entry name" value="HEXAPEP_TRANSFERASES"/>
    <property type="match status" value="1"/>
</dbReference>